<dbReference type="HOGENOM" id="CLU_1085578_0_0_4"/>
<organism evidence="2 3">
    <name type="scientific">Azoarcus sp. (strain BH72)</name>
    <dbReference type="NCBI Taxonomy" id="418699"/>
    <lineage>
        <taxon>Bacteria</taxon>
        <taxon>Pseudomonadati</taxon>
        <taxon>Pseudomonadota</taxon>
        <taxon>Betaproteobacteria</taxon>
        <taxon>Rhodocyclales</taxon>
        <taxon>Zoogloeaceae</taxon>
        <taxon>Azoarcus</taxon>
    </lineage>
</organism>
<name>A1K7D9_AZOSB</name>
<evidence type="ECO:0000313" key="3">
    <source>
        <dbReference type="Proteomes" id="UP000002588"/>
    </source>
</evidence>
<evidence type="ECO:0000313" key="2">
    <source>
        <dbReference type="EMBL" id="CAL94744.1"/>
    </source>
</evidence>
<gene>
    <name evidence="2" type="ordered locus">azo2127</name>
</gene>
<protein>
    <submittedName>
        <fullName evidence="2">Uncharacterized protein</fullName>
    </submittedName>
</protein>
<accession>A1K7D9</accession>
<dbReference type="KEGG" id="azo:azo2127"/>
<evidence type="ECO:0000256" key="1">
    <source>
        <dbReference type="SAM" id="MobiDB-lite"/>
    </source>
</evidence>
<feature type="region of interest" description="Disordered" evidence="1">
    <location>
        <begin position="1"/>
        <end position="22"/>
    </location>
</feature>
<reference evidence="2 3" key="1">
    <citation type="journal article" date="2006" name="Nat. Biotechnol.">
        <title>Complete genome of the mutualistic, N2-fixing grass endophyte Azoarcus sp. strain BH72.</title>
        <authorList>
            <person name="Krause A."/>
            <person name="Ramakumar A."/>
            <person name="Bartels D."/>
            <person name="Battistoni F."/>
            <person name="Bekel T."/>
            <person name="Boch J."/>
            <person name="Boehm M."/>
            <person name="Friedrich F."/>
            <person name="Hurek T."/>
            <person name="Krause L."/>
            <person name="Linke B."/>
            <person name="McHardy A.C."/>
            <person name="Sarkar A."/>
            <person name="Schneiker S."/>
            <person name="Syed A.A."/>
            <person name="Thauer R."/>
            <person name="Vorhoelter F.-J."/>
            <person name="Weidner S."/>
            <person name="Puehler A."/>
            <person name="Reinhold-Hurek B."/>
            <person name="Kaiser O."/>
            <person name="Goesmann A."/>
        </authorList>
    </citation>
    <scope>NUCLEOTIDE SEQUENCE [LARGE SCALE GENOMIC DNA]</scope>
    <source>
        <strain evidence="2 3">BH72</strain>
    </source>
</reference>
<dbReference type="AlphaFoldDB" id="A1K7D9"/>
<dbReference type="STRING" id="62928.azo2127"/>
<proteinExistence type="predicted"/>
<dbReference type="EMBL" id="AM406670">
    <property type="protein sequence ID" value="CAL94744.1"/>
    <property type="molecule type" value="Genomic_DNA"/>
</dbReference>
<dbReference type="Proteomes" id="UP000002588">
    <property type="component" value="Chromosome"/>
</dbReference>
<keyword evidence="3" id="KW-1185">Reference proteome</keyword>
<dbReference type="eggNOG" id="ENOG50300W7">
    <property type="taxonomic scope" value="Bacteria"/>
</dbReference>
<dbReference type="RefSeq" id="WP_011765858.1">
    <property type="nucleotide sequence ID" value="NC_008702.1"/>
</dbReference>
<sequence length="261" mass="27736">MSSASPESDPLAIPPDPLATQAPPSLQQQAARMAQDAFGRAFRLSVEEVDGDGVAAVRELHGALANWAAAGGDADARALRLALLLAGMDQWGLVWTRAFGLVGIPALTALIGSLRTGLDPESEARFQRQFEAVLAAEHNAIDFKVELRRGIHLALWHSAIAADNSAEALRLAAELGSQLLALVREMPLVGWRLAADALAHIQIRCLADGLARDGVGLEATQALFGALSRELPVAQRDRVMAHATQAVIAWQRASRPGPQVH</sequence>